<sequence length="157" mass="17816">MNSSVMELKIKVMGGDERSLEVRSDATVGDLKQLISELFREPPSKLRLSDENRSIFNLDSRKLSEYGLRSGSVMILVINRPFQVFVQNEKGIIGTYDVAVNETVVQLQTKVYNKEGVPKDQQILIYQGKQLEADKKLQDYNIKSGDTIYMTLRLRGG</sequence>
<dbReference type="Gene3D" id="3.10.20.90">
    <property type="entry name" value="Phosphatidylinositol 3-kinase Catalytic Subunit, Chain A, domain 1"/>
    <property type="match status" value="2"/>
</dbReference>
<dbReference type="OrthoDB" id="1885901at2759"/>
<keyword evidence="2" id="KW-1185">Reference proteome</keyword>
<feature type="domain" description="Ubiquitin-like" evidence="1">
    <location>
        <begin position="6"/>
        <end position="81"/>
    </location>
</feature>
<dbReference type="GeneID" id="113049003"/>
<dbReference type="AlphaFoldDB" id="A0A6P6K3K9"/>
<dbReference type="PRINTS" id="PR00348">
    <property type="entry name" value="UBIQUITIN"/>
</dbReference>
<gene>
    <name evidence="3" type="primary">LOC113049003</name>
</gene>
<evidence type="ECO:0000313" key="2">
    <source>
        <dbReference type="Proteomes" id="UP000515129"/>
    </source>
</evidence>
<protein>
    <submittedName>
        <fullName evidence="3">Polyubiquitin-like</fullName>
    </submittedName>
</protein>
<dbReference type="Pfam" id="PF00240">
    <property type="entry name" value="ubiquitin"/>
    <property type="match status" value="2"/>
</dbReference>
<organism evidence="2 3">
    <name type="scientific">Carassius auratus</name>
    <name type="common">Goldfish</name>
    <dbReference type="NCBI Taxonomy" id="7957"/>
    <lineage>
        <taxon>Eukaryota</taxon>
        <taxon>Metazoa</taxon>
        <taxon>Chordata</taxon>
        <taxon>Craniata</taxon>
        <taxon>Vertebrata</taxon>
        <taxon>Euteleostomi</taxon>
        <taxon>Actinopterygii</taxon>
        <taxon>Neopterygii</taxon>
        <taxon>Teleostei</taxon>
        <taxon>Ostariophysi</taxon>
        <taxon>Cypriniformes</taxon>
        <taxon>Cyprinidae</taxon>
        <taxon>Cyprininae</taxon>
        <taxon>Carassius</taxon>
    </lineage>
</organism>
<dbReference type="FunFam" id="3.10.20.90:FF:000205">
    <property type="entry name" value="2'-5'-oligoadenylate synthase-like protein 2"/>
    <property type="match status" value="1"/>
</dbReference>
<evidence type="ECO:0000259" key="1">
    <source>
        <dbReference type="PROSITE" id="PS50053"/>
    </source>
</evidence>
<dbReference type="SMART" id="SM00213">
    <property type="entry name" value="UBQ"/>
    <property type="match status" value="2"/>
</dbReference>
<dbReference type="Proteomes" id="UP000515129">
    <property type="component" value="Chromosome 30"/>
</dbReference>
<dbReference type="InterPro" id="IPR050158">
    <property type="entry name" value="Ubiquitin_ubiquitin-like"/>
</dbReference>
<feature type="domain" description="Ubiquitin-like" evidence="1">
    <location>
        <begin position="82"/>
        <end position="157"/>
    </location>
</feature>
<dbReference type="SUPFAM" id="SSF54236">
    <property type="entry name" value="Ubiquitin-like"/>
    <property type="match status" value="2"/>
</dbReference>
<name>A0A6P6K3K9_CARAU</name>
<dbReference type="KEGG" id="caua:113049003"/>
<dbReference type="CDD" id="cd17039">
    <property type="entry name" value="Ubl_ubiquitin_like"/>
    <property type="match status" value="1"/>
</dbReference>
<dbReference type="PANTHER" id="PTHR10666">
    <property type="entry name" value="UBIQUITIN"/>
    <property type="match status" value="1"/>
</dbReference>
<accession>A0A6P6K3K9</accession>
<dbReference type="InterPro" id="IPR029071">
    <property type="entry name" value="Ubiquitin-like_domsf"/>
</dbReference>
<dbReference type="RefSeq" id="XP_026066794.1">
    <property type="nucleotide sequence ID" value="XM_026211009.1"/>
</dbReference>
<evidence type="ECO:0000313" key="3">
    <source>
        <dbReference type="RefSeq" id="XP_026066794.1"/>
    </source>
</evidence>
<reference evidence="3" key="1">
    <citation type="submission" date="2025-08" db="UniProtKB">
        <authorList>
            <consortium name="RefSeq"/>
        </authorList>
    </citation>
    <scope>IDENTIFICATION</scope>
    <source>
        <strain evidence="3">Wakin</strain>
        <tissue evidence="3">Muscle</tissue>
    </source>
</reference>
<dbReference type="PROSITE" id="PS50053">
    <property type="entry name" value="UBIQUITIN_2"/>
    <property type="match status" value="2"/>
</dbReference>
<dbReference type="InterPro" id="IPR019956">
    <property type="entry name" value="Ubiquitin_dom"/>
</dbReference>
<dbReference type="InterPro" id="IPR000626">
    <property type="entry name" value="Ubiquitin-like_dom"/>
</dbReference>
<proteinExistence type="predicted"/>